<sequence length="264" mass="29575">MDTIQSKDNSLIKEAKKLKEKRYRLENSEFIAEGFRFVVEALQSDFEVKAVFISEKEKERWEKYKVASYTQKETRVYWVTDQILKILSSTENPQGIAAVVKIKKNHIVNSEGFYILVDKIQDPGNLGTIIRTADAAGALGVIATKGTADVYNEKTLRSTMGSIFHIPIIESIDMSTVKELKDKGFKLIVSTLEESENFYNVKFTDRFILTVGNEGNGISDELMALGDIRVKIPMPGNAESLNAGVAASIMMFEAVRQRLTTSSK</sequence>
<dbReference type="Proteomes" id="UP001208567">
    <property type="component" value="Unassembled WGS sequence"/>
</dbReference>
<dbReference type="InterPro" id="IPR029028">
    <property type="entry name" value="Alpha/beta_knot_MTases"/>
</dbReference>
<dbReference type="InterPro" id="IPR053888">
    <property type="entry name" value="MRM3-like_sub_bind"/>
</dbReference>
<dbReference type="RefSeq" id="WP_264847977.1">
    <property type="nucleotide sequence ID" value="NZ_BRXR01000001.1"/>
</dbReference>
<keyword evidence="3" id="KW-0808">Transferase</keyword>
<comment type="caution">
    <text evidence="5">The sequence shown here is derived from an EMBL/GenBank/DDBJ whole genome shotgun (WGS) entry which is preliminary data.</text>
</comment>
<evidence type="ECO:0000313" key="5">
    <source>
        <dbReference type="EMBL" id="GLC28710.1"/>
    </source>
</evidence>
<dbReference type="SUPFAM" id="SSF55315">
    <property type="entry name" value="L30e-like"/>
    <property type="match status" value="1"/>
</dbReference>
<dbReference type="SMART" id="SM00967">
    <property type="entry name" value="SpoU_sub_bind"/>
    <property type="match status" value="1"/>
</dbReference>
<dbReference type="Gene3D" id="3.40.1280.10">
    <property type="match status" value="1"/>
</dbReference>
<evidence type="ECO:0000313" key="6">
    <source>
        <dbReference type="Proteomes" id="UP001208567"/>
    </source>
</evidence>
<organism evidence="5 6">
    <name type="scientific">Clostridium omnivorum</name>
    <dbReference type="NCBI Taxonomy" id="1604902"/>
    <lineage>
        <taxon>Bacteria</taxon>
        <taxon>Bacillati</taxon>
        <taxon>Bacillota</taxon>
        <taxon>Clostridia</taxon>
        <taxon>Eubacteriales</taxon>
        <taxon>Clostridiaceae</taxon>
        <taxon>Clostridium</taxon>
    </lineage>
</organism>
<keyword evidence="2 5" id="KW-0489">Methyltransferase</keyword>
<feature type="domain" description="RNA 2-O ribose methyltransferase substrate binding" evidence="4">
    <location>
        <begin position="31"/>
        <end position="106"/>
    </location>
</feature>
<proteinExistence type="inferred from homology"/>
<dbReference type="CDD" id="cd18095">
    <property type="entry name" value="SpoU-like_rRNA-MTase"/>
    <property type="match status" value="1"/>
</dbReference>
<dbReference type="SUPFAM" id="SSF75217">
    <property type="entry name" value="alpha/beta knot"/>
    <property type="match status" value="1"/>
</dbReference>
<dbReference type="PANTHER" id="PTHR43191:SF2">
    <property type="entry name" value="RRNA METHYLTRANSFERASE 3, MITOCHONDRIAL"/>
    <property type="match status" value="1"/>
</dbReference>
<evidence type="ECO:0000256" key="2">
    <source>
        <dbReference type="ARBA" id="ARBA00022603"/>
    </source>
</evidence>
<protein>
    <submittedName>
        <fullName evidence="5">RNA methyltransferase</fullName>
    </submittedName>
</protein>
<keyword evidence="6" id="KW-1185">Reference proteome</keyword>
<name>A0ABQ5N0I0_9CLOT</name>
<dbReference type="PANTHER" id="PTHR43191">
    <property type="entry name" value="RRNA METHYLTRANSFERASE 3"/>
    <property type="match status" value="1"/>
</dbReference>
<accession>A0ABQ5N0I0</accession>
<dbReference type="Gene3D" id="3.30.1330.30">
    <property type="match status" value="1"/>
</dbReference>
<evidence type="ECO:0000256" key="3">
    <source>
        <dbReference type="ARBA" id="ARBA00022679"/>
    </source>
</evidence>
<dbReference type="GO" id="GO:0008168">
    <property type="term" value="F:methyltransferase activity"/>
    <property type="evidence" value="ECO:0007669"/>
    <property type="project" value="UniProtKB-KW"/>
</dbReference>
<reference evidence="5 6" key="1">
    <citation type="journal article" date="2024" name="Int. J. Syst. Evol. Microbiol.">
        <title>Clostridium omnivorum sp. nov., isolated from anoxic soil under the treatment of reductive soil disinfestation.</title>
        <authorList>
            <person name="Ueki A."/>
            <person name="Tonouchi A."/>
            <person name="Kaku N."/>
            <person name="Honma S."/>
            <person name="Ueki K."/>
        </authorList>
    </citation>
    <scope>NUCLEOTIDE SEQUENCE [LARGE SCALE GENOMIC DNA]</scope>
    <source>
        <strain evidence="5 6">E14</strain>
    </source>
</reference>
<gene>
    <name evidence="5" type="ORF">bsdE14_01200</name>
</gene>
<dbReference type="EMBL" id="BRXR01000001">
    <property type="protein sequence ID" value="GLC28710.1"/>
    <property type="molecule type" value="Genomic_DNA"/>
</dbReference>
<comment type="similarity">
    <text evidence="1">Belongs to the class IV-like SAM-binding methyltransferase superfamily. RNA methyltransferase TrmH family.</text>
</comment>
<dbReference type="InterPro" id="IPR029026">
    <property type="entry name" value="tRNA_m1G_MTases_N"/>
</dbReference>
<dbReference type="GO" id="GO:0032259">
    <property type="term" value="P:methylation"/>
    <property type="evidence" value="ECO:0007669"/>
    <property type="project" value="UniProtKB-KW"/>
</dbReference>
<dbReference type="InterPro" id="IPR051259">
    <property type="entry name" value="rRNA_Methyltransferase"/>
</dbReference>
<evidence type="ECO:0000259" key="4">
    <source>
        <dbReference type="SMART" id="SM00967"/>
    </source>
</evidence>
<dbReference type="InterPro" id="IPR001537">
    <property type="entry name" value="SpoU_MeTrfase"/>
</dbReference>
<dbReference type="InterPro" id="IPR029064">
    <property type="entry name" value="Ribosomal_eL30-like_sf"/>
</dbReference>
<evidence type="ECO:0000256" key="1">
    <source>
        <dbReference type="ARBA" id="ARBA00007228"/>
    </source>
</evidence>
<dbReference type="InterPro" id="IPR013123">
    <property type="entry name" value="SpoU_subst-bd"/>
</dbReference>
<dbReference type="Pfam" id="PF00588">
    <property type="entry name" value="SpoU_methylase"/>
    <property type="match status" value="1"/>
</dbReference>
<dbReference type="Pfam" id="PF22435">
    <property type="entry name" value="MRM3-like_sub_bind"/>
    <property type="match status" value="1"/>
</dbReference>